<proteinExistence type="predicted"/>
<reference evidence="1" key="1">
    <citation type="journal article" date="2016" name="Insect Biochem. Mol. Biol.">
        <title>Multifaceted biological insights from a draft genome sequence of the tobacco hornworm moth, Manduca sexta.</title>
        <authorList>
            <person name="Kanost M.R."/>
            <person name="Arrese E.L."/>
            <person name="Cao X."/>
            <person name="Chen Y.R."/>
            <person name="Chellapilla S."/>
            <person name="Goldsmith M.R."/>
            <person name="Grosse-Wilde E."/>
            <person name="Heckel D.G."/>
            <person name="Herndon N."/>
            <person name="Jiang H."/>
            <person name="Papanicolaou A."/>
            <person name="Qu J."/>
            <person name="Soulages J.L."/>
            <person name="Vogel H."/>
            <person name="Walters J."/>
            <person name="Waterhouse R.M."/>
            <person name="Ahn S.J."/>
            <person name="Almeida F.C."/>
            <person name="An C."/>
            <person name="Aqrawi P."/>
            <person name="Bretschneider A."/>
            <person name="Bryant W.B."/>
            <person name="Bucks S."/>
            <person name="Chao H."/>
            <person name="Chevignon G."/>
            <person name="Christen J.M."/>
            <person name="Clarke D.F."/>
            <person name="Dittmer N.T."/>
            <person name="Ferguson L.C.F."/>
            <person name="Garavelou S."/>
            <person name="Gordon K.H.J."/>
            <person name="Gunaratna R.T."/>
            <person name="Han Y."/>
            <person name="Hauser F."/>
            <person name="He Y."/>
            <person name="Heidel-Fischer H."/>
            <person name="Hirsh A."/>
            <person name="Hu Y."/>
            <person name="Jiang H."/>
            <person name="Kalra D."/>
            <person name="Klinner C."/>
            <person name="Konig C."/>
            <person name="Kovar C."/>
            <person name="Kroll A.R."/>
            <person name="Kuwar S.S."/>
            <person name="Lee S.L."/>
            <person name="Lehman R."/>
            <person name="Li K."/>
            <person name="Li Z."/>
            <person name="Liang H."/>
            <person name="Lovelace S."/>
            <person name="Lu Z."/>
            <person name="Mansfield J.H."/>
            <person name="McCulloch K.J."/>
            <person name="Mathew T."/>
            <person name="Morton B."/>
            <person name="Muzny D.M."/>
            <person name="Neunemann D."/>
            <person name="Ongeri F."/>
            <person name="Pauchet Y."/>
            <person name="Pu L.L."/>
            <person name="Pyrousis I."/>
            <person name="Rao X.J."/>
            <person name="Redding A."/>
            <person name="Roesel C."/>
            <person name="Sanchez-Gracia A."/>
            <person name="Schaack S."/>
            <person name="Shukla A."/>
            <person name="Tetreau G."/>
            <person name="Wang Y."/>
            <person name="Xiong G.H."/>
            <person name="Traut W."/>
            <person name="Walsh T.K."/>
            <person name="Worley K.C."/>
            <person name="Wu D."/>
            <person name="Wu W."/>
            <person name="Wu Y.Q."/>
            <person name="Zhang X."/>
            <person name="Zou Z."/>
            <person name="Zucker H."/>
            <person name="Briscoe A.D."/>
            <person name="Burmester T."/>
            <person name="Clem R.J."/>
            <person name="Feyereisen R."/>
            <person name="Grimmelikhuijzen C.J.P."/>
            <person name="Hamodrakas S.J."/>
            <person name="Hansson B.S."/>
            <person name="Huguet E."/>
            <person name="Jermiin L.S."/>
            <person name="Lan Q."/>
            <person name="Lehman H.K."/>
            <person name="Lorenzen M."/>
            <person name="Merzendorfer H."/>
            <person name="Michalopoulos I."/>
            <person name="Morton D.B."/>
            <person name="Muthukrishnan S."/>
            <person name="Oakeshott J.G."/>
            <person name="Palmer W."/>
            <person name="Park Y."/>
            <person name="Passarelli A.L."/>
            <person name="Rozas J."/>
            <person name="Schwartz L.M."/>
            <person name="Smith W."/>
            <person name="Southgate A."/>
            <person name="Vilcinskas A."/>
            <person name="Vogt R."/>
            <person name="Wang P."/>
            <person name="Werren J."/>
            <person name="Yu X.Q."/>
            <person name="Zhou J.J."/>
            <person name="Brown S.J."/>
            <person name="Scherer S.E."/>
            <person name="Richards S."/>
            <person name="Blissard G.W."/>
        </authorList>
    </citation>
    <scope>NUCLEOTIDE SEQUENCE</scope>
</reference>
<evidence type="ECO:0000313" key="1">
    <source>
        <dbReference type="EMBL" id="KAG6443183.1"/>
    </source>
</evidence>
<sequence length="179" mass="20975">MLKIAQTIRVMPYHIRAIERKIIDDASMRELTRFLNDPEVFKVARRSINSDKLAKARELYRILKKTVYREDDKPVLRQAIYKKTTKKPQVVDEHASIVETELKNALTHKKSALYDRPYVEKAGRNDFLVIRPDVVDPYVTVIPNAIYYNIEKKCVNWLDDCSLKGIRARLLRGVQSPYK</sequence>
<reference evidence="1" key="2">
    <citation type="submission" date="2020-12" db="EMBL/GenBank/DDBJ databases">
        <authorList>
            <person name="Kanost M."/>
        </authorList>
    </citation>
    <scope>NUCLEOTIDE SEQUENCE</scope>
</reference>
<gene>
    <name evidence="1" type="ORF">O3G_MSEX002699</name>
</gene>
<evidence type="ECO:0000313" key="2">
    <source>
        <dbReference type="Proteomes" id="UP000791440"/>
    </source>
</evidence>
<comment type="caution">
    <text evidence="1">The sequence shown here is derived from an EMBL/GenBank/DDBJ whole genome shotgun (WGS) entry which is preliminary data.</text>
</comment>
<name>A0A921YPS9_MANSE</name>
<accession>A0A921YPS9</accession>
<dbReference type="Proteomes" id="UP000791440">
    <property type="component" value="Unassembled WGS sequence"/>
</dbReference>
<dbReference type="EMBL" id="JH668300">
    <property type="protein sequence ID" value="KAG6443183.1"/>
    <property type="molecule type" value="Genomic_DNA"/>
</dbReference>
<protein>
    <submittedName>
        <fullName evidence="1">Uncharacterized protein</fullName>
    </submittedName>
</protein>
<organism evidence="1 2">
    <name type="scientific">Manduca sexta</name>
    <name type="common">Tobacco hawkmoth</name>
    <name type="synonym">Tobacco hornworm</name>
    <dbReference type="NCBI Taxonomy" id="7130"/>
    <lineage>
        <taxon>Eukaryota</taxon>
        <taxon>Metazoa</taxon>
        <taxon>Ecdysozoa</taxon>
        <taxon>Arthropoda</taxon>
        <taxon>Hexapoda</taxon>
        <taxon>Insecta</taxon>
        <taxon>Pterygota</taxon>
        <taxon>Neoptera</taxon>
        <taxon>Endopterygota</taxon>
        <taxon>Lepidoptera</taxon>
        <taxon>Glossata</taxon>
        <taxon>Ditrysia</taxon>
        <taxon>Bombycoidea</taxon>
        <taxon>Sphingidae</taxon>
        <taxon>Sphinginae</taxon>
        <taxon>Sphingini</taxon>
        <taxon>Manduca</taxon>
    </lineage>
</organism>
<keyword evidence="2" id="KW-1185">Reference proteome</keyword>
<dbReference type="AlphaFoldDB" id="A0A921YPS9"/>